<keyword evidence="9 12" id="KW-0408">Iron</keyword>
<evidence type="ECO:0000256" key="2">
    <source>
        <dbReference type="ARBA" id="ARBA00001966"/>
    </source>
</evidence>
<dbReference type="NCBIfam" id="TIGR00723">
    <property type="entry name" value="ttdB_fumA_fumB"/>
    <property type="match status" value="1"/>
</dbReference>
<evidence type="ECO:0000256" key="1">
    <source>
        <dbReference type="ARBA" id="ARBA00000929"/>
    </source>
</evidence>
<name>A0ABU1T471_9ACTO</name>
<dbReference type="Pfam" id="PF05681">
    <property type="entry name" value="Fumerase"/>
    <property type="match status" value="1"/>
</dbReference>
<dbReference type="InterPro" id="IPR036660">
    <property type="entry name" value="Fe-S_hydroAse_TtdB_cat_sf"/>
</dbReference>
<evidence type="ECO:0000256" key="7">
    <source>
        <dbReference type="ARBA" id="ARBA00022532"/>
    </source>
</evidence>
<gene>
    <name evidence="15" type="ORF">J2S36_001651</name>
</gene>
<dbReference type="RefSeq" id="WP_309957337.1">
    <property type="nucleotide sequence ID" value="NZ_CP136414.1"/>
</dbReference>
<evidence type="ECO:0000256" key="3">
    <source>
        <dbReference type="ARBA" id="ARBA00004859"/>
    </source>
</evidence>
<comment type="pathway">
    <text evidence="3">Carbohydrate metabolism; tricarboxylic acid cycle; (S)-malate from fumarate: step 1/1.</text>
</comment>
<evidence type="ECO:0000256" key="8">
    <source>
        <dbReference type="ARBA" id="ARBA00022723"/>
    </source>
</evidence>
<feature type="domain" description="Fe-S hydro-lyase tartrate dehydratase alpha-type catalytic" evidence="13">
    <location>
        <begin position="51"/>
        <end position="329"/>
    </location>
</feature>
<comment type="subunit">
    <text evidence="5 12">Homodimer.</text>
</comment>
<evidence type="ECO:0000256" key="9">
    <source>
        <dbReference type="ARBA" id="ARBA00023004"/>
    </source>
</evidence>
<evidence type="ECO:0000256" key="6">
    <source>
        <dbReference type="ARBA" id="ARBA00022485"/>
    </source>
</evidence>
<dbReference type="Pfam" id="PF05683">
    <property type="entry name" value="Fumerase_C"/>
    <property type="match status" value="1"/>
</dbReference>
<keyword evidence="6 12" id="KW-0004">4Fe-4S</keyword>
<evidence type="ECO:0000256" key="4">
    <source>
        <dbReference type="ARBA" id="ARBA00008876"/>
    </source>
</evidence>
<dbReference type="InterPro" id="IPR011167">
    <property type="entry name" value="Fe_dep_fumarate_hydratase"/>
</dbReference>
<dbReference type="EC" id="4.2.1.2" evidence="12"/>
<comment type="cofactor">
    <cofactor evidence="2 12">
        <name>[4Fe-4S] cluster</name>
        <dbReference type="ChEBI" id="CHEBI:49883"/>
    </cofactor>
</comment>
<sequence>MSEIKYKDMLPVGQDKTEYRLLSKDGVKVVSGPDGMQFLQVSESALELLSETAFHDINHYLRTAHLKQIVKITEDPEASPNDRFVAKTLLRNANIAADGVLPMCQDTGTAIIKGERGQHVLTPGVDEKALSQGVQNTYEKYNLRYSQNAPLSMYEEKNTGTNLPAQIELYADTRLGHELEYHFLFMSKGGGSANKSYLYQETKAILNPDSMMPFLEGKIRSLGTAACPPYHLAIVIGGTSAEFALKTAKYASAKYLDELPTQGGIEGYGFRDIEMEEKVLELTRQIGIGAQFGGKYFCHDVRVVRLPRHGASLPVAIAVSCSADRQAKGKITPEGVFLEQLEFNPGQFLPATTDAEIGHQAGDEVVHIDLNRPMDEVRAELSKYPIKTRLSLSGTIIVARDIAHAKIRERIDNGEEMPQYLKDHPVYYAGPAKTPEGKPSGSFGPTTAGRMDPYVGPFQALGGSMIMLAKGNRSQQVTDACQKYGGFYLGSIGGPAAQLAEDCIKHVELLEYPELGMEAVWKIEVEDFPAFIVVDDKGNDFFAHSQEVSVTIGKRPGL</sequence>
<dbReference type="Gene3D" id="3.20.130.10">
    <property type="entry name" value="Fe-S hydro-lyase, tartrate dehydratase beta-type, catalytic domain"/>
    <property type="match status" value="1"/>
</dbReference>
<keyword evidence="7" id="KW-0816">Tricarboxylic acid cycle</keyword>
<protein>
    <recommendedName>
        <fullName evidence="12">Fumarate hydratase class I</fullName>
        <ecNumber evidence="12">4.2.1.2</ecNumber>
    </recommendedName>
</protein>
<keyword evidence="10 12" id="KW-0411">Iron-sulfur</keyword>
<dbReference type="PIRSF" id="PIRSF001394">
    <property type="entry name" value="Fe_dep_fumar_hy"/>
    <property type="match status" value="1"/>
</dbReference>
<dbReference type="InterPro" id="IPR020557">
    <property type="entry name" value="Fumarate_lyase_CS"/>
</dbReference>
<evidence type="ECO:0000313" key="16">
    <source>
        <dbReference type="Proteomes" id="UP001266099"/>
    </source>
</evidence>
<comment type="catalytic activity">
    <reaction evidence="1 12">
        <text>(S)-malate = fumarate + H2O</text>
        <dbReference type="Rhea" id="RHEA:12460"/>
        <dbReference type="ChEBI" id="CHEBI:15377"/>
        <dbReference type="ChEBI" id="CHEBI:15589"/>
        <dbReference type="ChEBI" id="CHEBI:29806"/>
        <dbReference type="EC" id="4.2.1.2"/>
    </reaction>
</comment>
<dbReference type="PROSITE" id="PS00163">
    <property type="entry name" value="FUMARATE_LYASES"/>
    <property type="match status" value="1"/>
</dbReference>
<dbReference type="EMBL" id="JAVDUJ010000001">
    <property type="protein sequence ID" value="MDR6940108.1"/>
    <property type="molecule type" value="Genomic_DNA"/>
</dbReference>
<dbReference type="SUPFAM" id="SSF117457">
    <property type="entry name" value="FumA C-terminal domain-like"/>
    <property type="match status" value="1"/>
</dbReference>
<comment type="function">
    <text evidence="12">Catalyzes the reversible hydration of fumarate to (S)-malate.</text>
</comment>
<feature type="domain" description="Fe-S hydro-lyase tartrate dehydratase beta-type catalytic" evidence="14">
    <location>
        <begin position="335"/>
        <end position="543"/>
    </location>
</feature>
<proteinExistence type="inferred from homology"/>
<dbReference type="InterPro" id="IPR004646">
    <property type="entry name" value="Fe-S_hydro-lyase_TtdA-typ_cat"/>
</dbReference>
<dbReference type="InterPro" id="IPR004647">
    <property type="entry name" value="Fe-S_hydro-lyase_TtdB-typ_cat"/>
</dbReference>
<keyword evidence="8 12" id="KW-0479">Metal-binding</keyword>
<keyword evidence="16" id="KW-1185">Reference proteome</keyword>
<dbReference type="GO" id="GO:0004333">
    <property type="term" value="F:fumarate hydratase activity"/>
    <property type="evidence" value="ECO:0007669"/>
    <property type="project" value="UniProtKB-EC"/>
</dbReference>
<evidence type="ECO:0000259" key="14">
    <source>
        <dbReference type="Pfam" id="PF05683"/>
    </source>
</evidence>
<evidence type="ECO:0000256" key="11">
    <source>
        <dbReference type="ARBA" id="ARBA00023239"/>
    </source>
</evidence>
<dbReference type="InterPro" id="IPR051208">
    <property type="entry name" value="Class-I_Fumarase/Tartrate_DH"/>
</dbReference>
<evidence type="ECO:0000313" key="15">
    <source>
        <dbReference type="EMBL" id="MDR6940108.1"/>
    </source>
</evidence>
<comment type="similarity">
    <text evidence="4 12">Belongs to the class-I fumarase family.</text>
</comment>
<organism evidence="15 16">
    <name type="scientific">Arcanobacterium hippocoleae</name>
    <dbReference type="NCBI Taxonomy" id="149017"/>
    <lineage>
        <taxon>Bacteria</taxon>
        <taxon>Bacillati</taxon>
        <taxon>Actinomycetota</taxon>
        <taxon>Actinomycetes</taxon>
        <taxon>Actinomycetales</taxon>
        <taxon>Actinomycetaceae</taxon>
        <taxon>Arcanobacterium</taxon>
    </lineage>
</organism>
<comment type="caution">
    <text evidence="15">The sequence shown here is derived from an EMBL/GenBank/DDBJ whole genome shotgun (WGS) entry which is preliminary data.</text>
</comment>
<reference evidence="15 16" key="1">
    <citation type="submission" date="2023-07" db="EMBL/GenBank/DDBJ databases">
        <title>Sequencing the genomes of 1000 actinobacteria strains.</title>
        <authorList>
            <person name="Klenk H.-P."/>
        </authorList>
    </citation>
    <scope>NUCLEOTIDE SEQUENCE [LARGE SCALE GENOMIC DNA]</scope>
    <source>
        <strain evidence="15 16">DSM 15539</strain>
    </source>
</reference>
<evidence type="ECO:0000256" key="12">
    <source>
        <dbReference type="PIRNR" id="PIRNR001394"/>
    </source>
</evidence>
<evidence type="ECO:0000256" key="5">
    <source>
        <dbReference type="ARBA" id="ARBA00011738"/>
    </source>
</evidence>
<evidence type="ECO:0000256" key="10">
    <source>
        <dbReference type="ARBA" id="ARBA00023014"/>
    </source>
</evidence>
<accession>A0ABU1T471</accession>
<dbReference type="PANTHER" id="PTHR30389">
    <property type="entry name" value="FUMARATE HYDRATASE-RELATED"/>
    <property type="match status" value="1"/>
</dbReference>
<dbReference type="NCBIfam" id="TIGR00722">
    <property type="entry name" value="ttdA_fumA_fumB"/>
    <property type="match status" value="1"/>
</dbReference>
<dbReference type="PANTHER" id="PTHR30389:SF0">
    <property type="entry name" value="FUMARATE HYDRATASE CLASS I, AEROBIC"/>
    <property type="match status" value="1"/>
</dbReference>
<evidence type="ECO:0000259" key="13">
    <source>
        <dbReference type="Pfam" id="PF05681"/>
    </source>
</evidence>
<keyword evidence="11 12" id="KW-0456">Lyase</keyword>
<dbReference type="Proteomes" id="UP001266099">
    <property type="component" value="Unassembled WGS sequence"/>
</dbReference>